<dbReference type="GO" id="GO:0016757">
    <property type="term" value="F:glycosyltransferase activity"/>
    <property type="evidence" value="ECO:0007669"/>
    <property type="project" value="UniProtKB-KW"/>
</dbReference>
<evidence type="ECO:0000256" key="1">
    <source>
        <dbReference type="SAM" id="MobiDB-lite"/>
    </source>
</evidence>
<dbReference type="Gene3D" id="3.30.1310.20">
    <property type="entry name" value="PRTase-like"/>
    <property type="match status" value="1"/>
</dbReference>
<accession>A0A4Y8JY03</accession>
<proteinExistence type="predicted"/>
<dbReference type="EMBL" id="SOHA01000015">
    <property type="protein sequence ID" value="TFD31465.1"/>
    <property type="molecule type" value="Genomic_DNA"/>
</dbReference>
<reference evidence="3 4" key="1">
    <citation type="submission" date="2019-03" db="EMBL/GenBank/DDBJ databases">
        <title>Genomics of glacier-inhabiting Cryobacterium strains.</title>
        <authorList>
            <person name="Liu Q."/>
            <person name="Xin Y.-H."/>
        </authorList>
    </citation>
    <scope>NUCLEOTIDE SEQUENCE [LARGE SCALE GENOMIC DNA]</scope>
    <source>
        <strain evidence="3 4">TMT1-51</strain>
    </source>
</reference>
<dbReference type="Gene3D" id="3.40.50.1820">
    <property type="entry name" value="alpha/beta hydrolase"/>
    <property type="match status" value="1"/>
</dbReference>
<dbReference type="InterPro" id="IPR029057">
    <property type="entry name" value="PRTase-like"/>
</dbReference>
<dbReference type="AlphaFoldDB" id="A0A4Y8JY03"/>
<dbReference type="Proteomes" id="UP000297472">
    <property type="component" value="Unassembled WGS sequence"/>
</dbReference>
<sequence>MVVFTDRVDAGRQLAEQLEFLRGRDAVVLGLPRGGVPVAAVVAEELDLPLDVIVVRKLGVPAQPELAMGAIGEGGVRVLNSEVLGLAQIAEDELFAVEAHERAELESRVIRFRRGRERQDLTGRIALVIDDGIATGSTARVACEVARGLGAARVVFAVPVGAADSIRDLPGADEVVCLSVPPQLIAVGYHYYDFTPTTDDEVSALLEAADRRRTRQRMPPAVSDPADATGADAEVSAARTAATAGEVDVEVEIPVGDVVLDGHLRVPPAAIGVVVFAHGSGSGRYSPRNRFVAEVLNQGGLGTLLLDLLAGEEEPDRAHVFDIGLLAHRLAAVTGWLGSRPETRSLPVGYFGASTGAGAALWAAAESGGRIAAVVSRGGRPDLAGRRLGQVQAPTLLIVGGSDTIVLELNRQAQAALGGPSRLVVVPGATHLFEEPGTLAEAAGLARDWFVDHLGAAGMVPGAARQKQAENRATGASE</sequence>
<keyword evidence="3" id="KW-0328">Glycosyltransferase</keyword>
<protein>
    <submittedName>
        <fullName evidence="3">Phosphoribosyltransferase</fullName>
    </submittedName>
</protein>
<evidence type="ECO:0000313" key="4">
    <source>
        <dbReference type="Proteomes" id="UP000297472"/>
    </source>
</evidence>
<dbReference type="Gene3D" id="3.40.50.2020">
    <property type="match status" value="1"/>
</dbReference>
<keyword evidence="4" id="KW-1185">Reference proteome</keyword>
<dbReference type="Pfam" id="PF00156">
    <property type="entry name" value="Pribosyltran"/>
    <property type="match status" value="1"/>
</dbReference>
<keyword evidence="3" id="KW-0808">Transferase</keyword>
<feature type="domain" description="Phosphoribosyltransferase" evidence="2">
    <location>
        <begin position="9"/>
        <end position="179"/>
    </location>
</feature>
<organism evidence="3 4">
    <name type="scientific">Cryobacterium cryoconiti</name>
    <dbReference type="NCBI Taxonomy" id="1259239"/>
    <lineage>
        <taxon>Bacteria</taxon>
        <taxon>Bacillati</taxon>
        <taxon>Actinomycetota</taxon>
        <taxon>Actinomycetes</taxon>
        <taxon>Micrococcales</taxon>
        <taxon>Microbacteriaceae</taxon>
        <taxon>Cryobacterium</taxon>
    </lineage>
</organism>
<dbReference type="SUPFAM" id="SSF53271">
    <property type="entry name" value="PRTase-like"/>
    <property type="match status" value="1"/>
</dbReference>
<dbReference type="InterPro" id="IPR029058">
    <property type="entry name" value="AB_hydrolase_fold"/>
</dbReference>
<evidence type="ECO:0000259" key="2">
    <source>
        <dbReference type="Pfam" id="PF00156"/>
    </source>
</evidence>
<comment type="caution">
    <text evidence="3">The sequence shown here is derived from an EMBL/GenBank/DDBJ whole genome shotgun (WGS) entry which is preliminary data.</text>
</comment>
<dbReference type="InterPro" id="IPR000836">
    <property type="entry name" value="PRTase_dom"/>
</dbReference>
<dbReference type="OrthoDB" id="9810066at2"/>
<name>A0A4Y8JY03_9MICO</name>
<gene>
    <name evidence="3" type="ORF">E3T49_06185</name>
</gene>
<feature type="region of interest" description="Disordered" evidence="1">
    <location>
        <begin position="213"/>
        <end position="235"/>
    </location>
</feature>
<dbReference type="SUPFAM" id="SSF53474">
    <property type="entry name" value="alpha/beta-Hydrolases"/>
    <property type="match status" value="1"/>
</dbReference>
<dbReference type="RefSeq" id="WP_134424091.1">
    <property type="nucleotide sequence ID" value="NZ_SOHA01000015.1"/>
</dbReference>
<evidence type="ECO:0000313" key="3">
    <source>
        <dbReference type="EMBL" id="TFD31465.1"/>
    </source>
</evidence>
<dbReference type="CDD" id="cd06223">
    <property type="entry name" value="PRTases_typeI"/>
    <property type="match status" value="1"/>
</dbReference>